<dbReference type="EMBL" id="BCWF01000032">
    <property type="protein sequence ID" value="GAT30355.1"/>
    <property type="molecule type" value="Genomic_DNA"/>
</dbReference>
<proteinExistence type="predicted"/>
<evidence type="ECO:0000313" key="1">
    <source>
        <dbReference type="EMBL" id="GAT30355.1"/>
    </source>
</evidence>
<organism evidence="1 2">
    <name type="scientific">Aspergillus kawachii</name>
    <name type="common">White koji mold</name>
    <name type="synonym">Aspergillus awamori var. kawachi</name>
    <dbReference type="NCBI Taxonomy" id="1069201"/>
    <lineage>
        <taxon>Eukaryota</taxon>
        <taxon>Fungi</taxon>
        <taxon>Dikarya</taxon>
        <taxon>Ascomycota</taxon>
        <taxon>Pezizomycotina</taxon>
        <taxon>Eurotiomycetes</taxon>
        <taxon>Eurotiomycetidae</taxon>
        <taxon>Eurotiales</taxon>
        <taxon>Aspergillaceae</taxon>
        <taxon>Aspergillus</taxon>
        <taxon>Aspergillus subgen. Circumdati</taxon>
    </lineage>
</organism>
<dbReference type="AlphaFoldDB" id="A0A146FY44"/>
<evidence type="ECO:0000313" key="2">
    <source>
        <dbReference type="Proteomes" id="UP000075230"/>
    </source>
</evidence>
<sequence>MGSGVSPAGFQIATGTSPAKELLLSYPLDTRLWKHVKQVPERGPSSSKNGLSYYS</sequence>
<accession>A0A146FY44</accession>
<gene>
    <name evidence="1" type="ORF">RIB2604_03303330</name>
</gene>
<dbReference type="Proteomes" id="UP000075230">
    <property type="component" value="Unassembled WGS sequence"/>
</dbReference>
<name>A0A146FY44_ASPKA</name>
<protein>
    <submittedName>
        <fullName evidence="1">Capsule-associated protein CAP1</fullName>
    </submittedName>
</protein>
<reference evidence="1 2" key="1">
    <citation type="journal article" date="2016" name="DNA Res.">
        <title>Genome sequence of Aspergillus luchuensis NBRC 4314.</title>
        <authorList>
            <person name="Yamada O."/>
            <person name="Machida M."/>
            <person name="Hosoyama A."/>
            <person name="Goto M."/>
            <person name="Takahashi T."/>
            <person name="Futagami T."/>
            <person name="Yamagata Y."/>
            <person name="Takeuchi M."/>
            <person name="Kobayashi T."/>
            <person name="Koike H."/>
            <person name="Abe K."/>
            <person name="Asai K."/>
            <person name="Arita M."/>
            <person name="Fujita N."/>
            <person name="Fukuda K."/>
            <person name="Higa K."/>
            <person name="Horikawa H."/>
            <person name="Ishikawa T."/>
            <person name="Jinno K."/>
            <person name="Kato Y."/>
            <person name="Kirimura K."/>
            <person name="Mizutani O."/>
            <person name="Nakasone K."/>
            <person name="Sano M."/>
            <person name="Shiraishi Y."/>
            <person name="Tsukahara M."/>
            <person name="Gomi K."/>
        </authorList>
    </citation>
    <scope>NUCLEOTIDE SEQUENCE [LARGE SCALE GENOMIC DNA]</scope>
    <source>
        <strain evidence="1 2">RIB 2604</strain>
    </source>
</reference>
<comment type="caution">
    <text evidence="1">The sequence shown here is derived from an EMBL/GenBank/DDBJ whole genome shotgun (WGS) entry which is preliminary data.</text>
</comment>
<reference evidence="2" key="2">
    <citation type="submission" date="2016-02" db="EMBL/GenBank/DDBJ databases">
        <title>Genome sequencing of Aspergillus luchuensis NBRC 4314.</title>
        <authorList>
            <person name="Yamada O."/>
        </authorList>
    </citation>
    <scope>NUCLEOTIDE SEQUENCE [LARGE SCALE GENOMIC DNA]</scope>
    <source>
        <strain evidence="2">RIB 2604</strain>
    </source>
</reference>